<dbReference type="PROSITE" id="PS50931">
    <property type="entry name" value="HTH_LYSR"/>
    <property type="match status" value="1"/>
</dbReference>
<dbReference type="AlphaFoldDB" id="A0A494X283"/>
<dbReference type="Pfam" id="PF00126">
    <property type="entry name" value="HTH_1"/>
    <property type="match status" value="1"/>
</dbReference>
<gene>
    <name evidence="6" type="ORF">D7S86_27725</name>
</gene>
<protein>
    <submittedName>
        <fullName evidence="6">LysR family transcriptional regulator</fullName>
    </submittedName>
</protein>
<evidence type="ECO:0000313" key="7">
    <source>
        <dbReference type="Proteomes" id="UP000270342"/>
    </source>
</evidence>
<comment type="similarity">
    <text evidence="1">Belongs to the LysR transcriptional regulatory family.</text>
</comment>
<dbReference type="InterPro" id="IPR036390">
    <property type="entry name" value="WH_DNA-bd_sf"/>
</dbReference>
<dbReference type="SUPFAM" id="SSF46785">
    <property type="entry name" value="Winged helix' DNA-binding domain"/>
    <property type="match status" value="1"/>
</dbReference>
<keyword evidence="7" id="KW-1185">Reference proteome</keyword>
<evidence type="ECO:0000256" key="4">
    <source>
        <dbReference type="ARBA" id="ARBA00023163"/>
    </source>
</evidence>
<keyword evidence="4" id="KW-0804">Transcription</keyword>
<dbReference type="InterPro" id="IPR036388">
    <property type="entry name" value="WH-like_DNA-bd_sf"/>
</dbReference>
<dbReference type="RefSeq" id="WP_121091359.1">
    <property type="nucleotide sequence ID" value="NZ_RBZU01000020.1"/>
</dbReference>
<evidence type="ECO:0000256" key="1">
    <source>
        <dbReference type="ARBA" id="ARBA00009437"/>
    </source>
</evidence>
<feature type="domain" description="HTH lysR-type" evidence="5">
    <location>
        <begin position="11"/>
        <end position="66"/>
    </location>
</feature>
<sequence>MKTLHNGIDRLEFLLVIEAVLQHRTITRAAQALDVSQSALSHTLARLRTRLGDPLFVRVGGEMRPTPLVTRLAEPIGRSLRIIRDEVLSPPSFDPATTTRVFNVCVGEVGAFIIVPRVLRLLRERAPHAHIVALDVSRREIVPALEEGRLDVAIGYYPELKTSLYQQQLFTRTFVGIVRDDHPRIGQRLTLRQLRSVALVRSPGTLAINRWLDNRLGGADREAVVMEMPYVMALAPILAESDWMGIVTEELVPAFRKLAPLRAVELPAGLPRIPVRQHWHRRYKDDAANRFIRQAIYDALNEA</sequence>
<dbReference type="Gene3D" id="3.40.190.10">
    <property type="entry name" value="Periplasmic binding protein-like II"/>
    <property type="match status" value="2"/>
</dbReference>
<comment type="caution">
    <text evidence="6">The sequence shown here is derived from an EMBL/GenBank/DDBJ whole genome shotgun (WGS) entry which is preliminary data.</text>
</comment>
<name>A0A494X283_9BURK</name>
<dbReference type="PANTHER" id="PTHR30118">
    <property type="entry name" value="HTH-TYPE TRANSCRIPTIONAL REGULATOR LEUO-RELATED"/>
    <property type="match status" value="1"/>
</dbReference>
<reference evidence="6 7" key="1">
    <citation type="submission" date="2018-10" db="EMBL/GenBank/DDBJ databases">
        <title>Robbsia sp. DHC34, isolated from soil.</title>
        <authorList>
            <person name="Gao Z.-H."/>
            <person name="Qiu L.-H."/>
        </authorList>
    </citation>
    <scope>NUCLEOTIDE SEQUENCE [LARGE SCALE GENOMIC DNA]</scope>
    <source>
        <strain evidence="6 7">DHC34</strain>
    </source>
</reference>
<keyword evidence="3" id="KW-0238">DNA-binding</keyword>
<evidence type="ECO:0000256" key="3">
    <source>
        <dbReference type="ARBA" id="ARBA00023125"/>
    </source>
</evidence>
<keyword evidence="2" id="KW-0805">Transcription regulation</keyword>
<dbReference type="Pfam" id="PF03466">
    <property type="entry name" value="LysR_substrate"/>
    <property type="match status" value="1"/>
</dbReference>
<dbReference type="InterPro" id="IPR000847">
    <property type="entry name" value="LysR_HTH_N"/>
</dbReference>
<accession>A0A494X283</accession>
<dbReference type="EMBL" id="RBZU01000020">
    <property type="protein sequence ID" value="RKP44462.1"/>
    <property type="molecule type" value="Genomic_DNA"/>
</dbReference>
<dbReference type="SUPFAM" id="SSF53850">
    <property type="entry name" value="Periplasmic binding protein-like II"/>
    <property type="match status" value="1"/>
</dbReference>
<dbReference type="OrthoDB" id="8583877at2"/>
<evidence type="ECO:0000259" key="5">
    <source>
        <dbReference type="PROSITE" id="PS50931"/>
    </source>
</evidence>
<dbReference type="InterPro" id="IPR050389">
    <property type="entry name" value="LysR-type_TF"/>
</dbReference>
<evidence type="ECO:0000256" key="2">
    <source>
        <dbReference type="ARBA" id="ARBA00023015"/>
    </source>
</evidence>
<dbReference type="PRINTS" id="PR00039">
    <property type="entry name" value="HTHLYSR"/>
</dbReference>
<organism evidence="6 7">
    <name type="scientific">Pararobbsia silviterrae</name>
    <dbReference type="NCBI Taxonomy" id="1792498"/>
    <lineage>
        <taxon>Bacteria</taxon>
        <taxon>Pseudomonadati</taxon>
        <taxon>Pseudomonadota</taxon>
        <taxon>Betaproteobacteria</taxon>
        <taxon>Burkholderiales</taxon>
        <taxon>Burkholderiaceae</taxon>
        <taxon>Pararobbsia</taxon>
    </lineage>
</organism>
<evidence type="ECO:0000313" key="6">
    <source>
        <dbReference type="EMBL" id="RKP44462.1"/>
    </source>
</evidence>
<dbReference type="Proteomes" id="UP000270342">
    <property type="component" value="Unassembled WGS sequence"/>
</dbReference>
<dbReference type="GO" id="GO:0003700">
    <property type="term" value="F:DNA-binding transcription factor activity"/>
    <property type="evidence" value="ECO:0007669"/>
    <property type="project" value="InterPro"/>
</dbReference>
<proteinExistence type="inferred from homology"/>
<dbReference type="GO" id="GO:0003677">
    <property type="term" value="F:DNA binding"/>
    <property type="evidence" value="ECO:0007669"/>
    <property type="project" value="UniProtKB-KW"/>
</dbReference>
<dbReference type="InterPro" id="IPR005119">
    <property type="entry name" value="LysR_subst-bd"/>
</dbReference>
<dbReference type="PANTHER" id="PTHR30118:SF15">
    <property type="entry name" value="TRANSCRIPTIONAL REGULATORY PROTEIN"/>
    <property type="match status" value="1"/>
</dbReference>
<dbReference type="Gene3D" id="1.10.10.10">
    <property type="entry name" value="Winged helix-like DNA-binding domain superfamily/Winged helix DNA-binding domain"/>
    <property type="match status" value="1"/>
</dbReference>